<feature type="domain" description="DOCKER" evidence="2">
    <location>
        <begin position="1"/>
        <end position="212"/>
    </location>
</feature>
<dbReference type="InterPro" id="IPR043161">
    <property type="entry name" value="DOCK_C_lobe_A"/>
</dbReference>
<name>A0A3S5FEC6_9PLAT</name>
<dbReference type="GO" id="GO:0031267">
    <property type="term" value="F:small GTPase binding"/>
    <property type="evidence" value="ECO:0007669"/>
    <property type="project" value="TreeGrafter"/>
</dbReference>
<gene>
    <name evidence="3" type="ORF">PXEA_LOCUS17928</name>
</gene>
<dbReference type="PANTHER" id="PTHR45653">
    <property type="entry name" value="DEDICATOR OF CYTOKINESIS"/>
    <property type="match status" value="1"/>
</dbReference>
<dbReference type="InterPro" id="IPR026791">
    <property type="entry name" value="DOCK"/>
</dbReference>
<dbReference type="GO" id="GO:0005886">
    <property type="term" value="C:plasma membrane"/>
    <property type="evidence" value="ECO:0007669"/>
    <property type="project" value="TreeGrafter"/>
</dbReference>
<protein>
    <recommendedName>
        <fullName evidence="2">DOCKER domain-containing protein</fullName>
    </recommendedName>
</protein>
<dbReference type="EMBL" id="CAAALY010068009">
    <property type="protein sequence ID" value="VEL24488.1"/>
    <property type="molecule type" value="Genomic_DNA"/>
</dbReference>
<reference evidence="3" key="1">
    <citation type="submission" date="2018-11" db="EMBL/GenBank/DDBJ databases">
        <authorList>
            <consortium name="Pathogen Informatics"/>
        </authorList>
    </citation>
    <scope>NUCLEOTIDE SEQUENCE</scope>
</reference>
<organism evidence="3 4">
    <name type="scientific">Protopolystoma xenopodis</name>
    <dbReference type="NCBI Taxonomy" id="117903"/>
    <lineage>
        <taxon>Eukaryota</taxon>
        <taxon>Metazoa</taxon>
        <taxon>Spiralia</taxon>
        <taxon>Lophotrochozoa</taxon>
        <taxon>Platyhelminthes</taxon>
        <taxon>Monogenea</taxon>
        <taxon>Polyopisthocotylea</taxon>
        <taxon>Polystomatidea</taxon>
        <taxon>Polystomatidae</taxon>
        <taxon>Protopolystoma</taxon>
    </lineage>
</organism>
<dbReference type="GO" id="GO:0005737">
    <property type="term" value="C:cytoplasm"/>
    <property type="evidence" value="ECO:0007669"/>
    <property type="project" value="TreeGrafter"/>
</dbReference>
<comment type="caution">
    <text evidence="3">The sequence shown here is derived from an EMBL/GenBank/DDBJ whole genome shotgun (WGS) entry which is preliminary data.</text>
</comment>
<keyword evidence="4" id="KW-1185">Reference proteome</keyword>
<accession>A0A3S5FEC6</accession>
<proteinExistence type="inferred from homology"/>
<dbReference type="GO" id="GO:0005085">
    <property type="term" value="F:guanyl-nucleotide exchange factor activity"/>
    <property type="evidence" value="ECO:0007669"/>
    <property type="project" value="InterPro"/>
</dbReference>
<dbReference type="PROSITE" id="PS51651">
    <property type="entry name" value="DOCKER"/>
    <property type="match status" value="1"/>
</dbReference>
<dbReference type="OrthoDB" id="18896at2759"/>
<evidence type="ECO:0000259" key="2">
    <source>
        <dbReference type="PROSITE" id="PS51651"/>
    </source>
</evidence>
<sequence length="212" mass="24312">MDRYTFFIGLWDEEPSESADVSPDYIKLASTSCRALRERLLLDSLNCLDEGADWERAVEVCDTLCLLYKTVAPNYAKLADLLTRKAQLFRKIVAKFSRMPHNYYLVNFLGGNFPSFVSEHFVYRTTDTLAGVLQTFRTQFPTASLLTQMPTESLEPSSDKWFIYAAGNLIAEIRLPSHLAGKSVSSRIRSYYAKNQVRSFIRRRPKQEVNTL</sequence>
<evidence type="ECO:0000313" key="4">
    <source>
        <dbReference type="Proteomes" id="UP000784294"/>
    </source>
</evidence>
<evidence type="ECO:0000256" key="1">
    <source>
        <dbReference type="PROSITE-ProRule" id="PRU00984"/>
    </source>
</evidence>
<evidence type="ECO:0000313" key="3">
    <source>
        <dbReference type="EMBL" id="VEL24488.1"/>
    </source>
</evidence>
<dbReference type="PANTHER" id="PTHR45653:SF10">
    <property type="entry name" value="MYOBLAST CITY, ISOFORM B"/>
    <property type="match status" value="1"/>
</dbReference>
<dbReference type="Proteomes" id="UP000784294">
    <property type="component" value="Unassembled WGS sequence"/>
</dbReference>
<dbReference type="GO" id="GO:0007264">
    <property type="term" value="P:small GTPase-mediated signal transduction"/>
    <property type="evidence" value="ECO:0007669"/>
    <property type="project" value="InterPro"/>
</dbReference>
<dbReference type="Gene3D" id="1.25.40.410">
    <property type="match status" value="1"/>
</dbReference>
<comment type="similarity">
    <text evidence="1">Belongs to the DOCK family.</text>
</comment>
<dbReference type="AlphaFoldDB" id="A0A3S5FEC6"/>
<dbReference type="InterPro" id="IPR027357">
    <property type="entry name" value="DOCKER_dom"/>
</dbReference>